<comment type="similarity">
    <text evidence="1">Belongs to the SAPS family.</text>
</comment>
<evidence type="ECO:0000313" key="3">
    <source>
        <dbReference type="Proteomes" id="UP001652663"/>
    </source>
</evidence>
<evidence type="ECO:0000256" key="2">
    <source>
        <dbReference type="SAM" id="MobiDB-lite"/>
    </source>
</evidence>
<feature type="region of interest" description="Disordered" evidence="2">
    <location>
        <begin position="710"/>
        <end position="755"/>
    </location>
</feature>
<dbReference type="SUPFAM" id="SSF48371">
    <property type="entry name" value="ARM repeat"/>
    <property type="match status" value="1"/>
</dbReference>
<sequence>MFWKFDLSAMSHVDKLLDKEGVTLRELMDGEDILQECKAQNRKLLDFLCRRQSMEELVGLVTQDPALDLEERARFKYPNTACELLTCDVPQINDRLGGDETLLNVLYNFLDREPPLNPLLASFFSKTIGNLIARKTEQVIAFLRKKDKFISLVLKHIGTSALMDLLLRLVSCVEPVGLRQEVLHWLNEEKTIQRLVELIHPSQDEDRQSNASQTLCDIIRLGREQGSQLLEAPQPDPLLTVLESQECVEQLLRNMFDGVQTELCLVSGTQVLLTLLEPRRAGSEGLLDSCSQGLDRPCTVSPGVLRGIEPRLKDFHQLLLSPPKKAAILTTVGVLEEPLGNARLHSARLVAALLHTGTPSINQELCRLDTMGLLLDLFFKYTWNNFLHLQVELCIAAILSHAAREDRAAASGPEDALEPPPSSGDPAAPQPASSLPEGTMVTHLFQKCCLVQRILEAWEANDRTQAAGGMRRGNMGHLTRIANAVVQNLEGGPLQSQVSEVFRGLPADCRGRWESFVEETLSEANRRNAVDLVSTHHLHPSSEDEDMEGVLPSELSLQQAFSEYQVQQMTATFVDQFGFSDEEFAEQDDSVNAPFDRIAEISFTVDADDDSPGAALFEACCSDHIQPFDEDDDLWEAEETHRAARVTRASSESGPRCSSPVDTGHGDTQAGLNQGPERALGAWSTCVPRKAPLVAASSREDEQKAAAALEAVGVGPSQKASPLSMSGPRADCAPSSPPGPAPLDPAEAPTAPAEAAVTGPAPRAISPVLAVAIPPGPMVAVTTAAPASPAVSMAAALGTVTRDRLVGRRPQEPPSMAPCDAAAAQSWHPAQKSTW</sequence>
<feature type="region of interest" description="Disordered" evidence="2">
    <location>
        <begin position="643"/>
        <end position="675"/>
    </location>
</feature>
<feature type="region of interest" description="Disordered" evidence="2">
    <location>
        <begin position="807"/>
        <end position="835"/>
    </location>
</feature>
<evidence type="ECO:0000256" key="1">
    <source>
        <dbReference type="ARBA" id="ARBA00006180"/>
    </source>
</evidence>
<dbReference type="PANTHER" id="PTHR12634:SF15">
    <property type="entry name" value="SERINE_THREONINE-PROTEIN PHOSPHATASE 6 REGULATORY SUBUNIT 2"/>
    <property type="match status" value="1"/>
</dbReference>
<protein>
    <submittedName>
        <fullName evidence="4">Serine/threonine-protein phosphatase 6 regulatory subunit 2 isoform X5</fullName>
    </submittedName>
</protein>
<dbReference type="InterPro" id="IPR016024">
    <property type="entry name" value="ARM-type_fold"/>
</dbReference>
<evidence type="ECO:0000313" key="4">
    <source>
        <dbReference type="RefSeq" id="XP_070646778.1"/>
    </source>
</evidence>
<reference evidence="4" key="1">
    <citation type="submission" date="2025-08" db="UniProtKB">
        <authorList>
            <consortium name="RefSeq"/>
        </authorList>
    </citation>
    <scope>IDENTIFICATION</scope>
    <source>
        <tissue evidence="4">Blood</tissue>
    </source>
</reference>
<dbReference type="RefSeq" id="XP_070646778.1">
    <property type="nucleotide sequence ID" value="XM_070790677.1"/>
</dbReference>
<name>A0ABM4SG54_BOSIN</name>
<dbReference type="Proteomes" id="UP001652663">
    <property type="component" value="Chromosome 5"/>
</dbReference>
<gene>
    <name evidence="4" type="primary">PPP6R2</name>
</gene>
<dbReference type="GeneID" id="139183302"/>
<dbReference type="InterPro" id="IPR007587">
    <property type="entry name" value="SAPS"/>
</dbReference>
<dbReference type="Pfam" id="PF04499">
    <property type="entry name" value="SAPS"/>
    <property type="match status" value="1"/>
</dbReference>
<keyword evidence="3" id="KW-1185">Reference proteome</keyword>
<accession>A0ABM4SG54</accession>
<feature type="compositionally biased region" description="Low complexity" evidence="2">
    <location>
        <begin position="744"/>
        <end position="755"/>
    </location>
</feature>
<organism evidence="3 4">
    <name type="scientific">Bos indicus</name>
    <name type="common">Zebu</name>
    <dbReference type="NCBI Taxonomy" id="9915"/>
    <lineage>
        <taxon>Eukaryota</taxon>
        <taxon>Metazoa</taxon>
        <taxon>Chordata</taxon>
        <taxon>Craniata</taxon>
        <taxon>Vertebrata</taxon>
        <taxon>Euteleostomi</taxon>
        <taxon>Mammalia</taxon>
        <taxon>Eutheria</taxon>
        <taxon>Laurasiatheria</taxon>
        <taxon>Artiodactyla</taxon>
        <taxon>Ruminantia</taxon>
        <taxon>Pecora</taxon>
        <taxon>Bovidae</taxon>
        <taxon>Bovinae</taxon>
        <taxon>Bos</taxon>
    </lineage>
</organism>
<feature type="region of interest" description="Disordered" evidence="2">
    <location>
        <begin position="409"/>
        <end position="436"/>
    </location>
</feature>
<dbReference type="PANTHER" id="PTHR12634">
    <property type="entry name" value="SIT4 YEAST -ASSOCIATING PROTEIN-RELATED"/>
    <property type="match status" value="1"/>
</dbReference>
<proteinExistence type="inferred from homology"/>